<evidence type="ECO:0000259" key="2">
    <source>
        <dbReference type="Pfam" id="PF20150"/>
    </source>
</evidence>
<feature type="region of interest" description="Disordered" evidence="1">
    <location>
        <begin position="248"/>
        <end position="280"/>
    </location>
</feature>
<proteinExistence type="predicted"/>
<dbReference type="InterPro" id="IPR045518">
    <property type="entry name" value="2EXR"/>
</dbReference>
<feature type="domain" description="2EXR" evidence="2">
    <location>
        <begin position="25"/>
        <end position="130"/>
    </location>
</feature>
<evidence type="ECO:0000313" key="4">
    <source>
        <dbReference type="Proteomes" id="UP000235786"/>
    </source>
</evidence>
<dbReference type="PANTHER" id="PTHR35910">
    <property type="entry name" value="2EXR DOMAIN-CONTAINING PROTEIN"/>
    <property type="match status" value="1"/>
</dbReference>
<gene>
    <name evidence="3" type="ORF">L207DRAFT_518411</name>
</gene>
<reference evidence="3 4" key="1">
    <citation type="submission" date="2016-04" db="EMBL/GenBank/DDBJ databases">
        <title>A degradative enzymes factory behind the ericoid mycorrhizal symbiosis.</title>
        <authorList>
            <consortium name="DOE Joint Genome Institute"/>
            <person name="Martino E."/>
            <person name="Morin E."/>
            <person name="Grelet G."/>
            <person name="Kuo A."/>
            <person name="Kohler A."/>
            <person name="Daghino S."/>
            <person name="Barry K."/>
            <person name="Choi C."/>
            <person name="Cichocki N."/>
            <person name="Clum A."/>
            <person name="Copeland A."/>
            <person name="Hainaut M."/>
            <person name="Haridas S."/>
            <person name="Labutti K."/>
            <person name="Lindquist E."/>
            <person name="Lipzen A."/>
            <person name="Khouja H.-R."/>
            <person name="Murat C."/>
            <person name="Ohm R."/>
            <person name="Olson A."/>
            <person name="Spatafora J."/>
            <person name="Veneault-Fourrey C."/>
            <person name="Henrissat B."/>
            <person name="Grigoriev I."/>
            <person name="Martin F."/>
            <person name="Perotto S."/>
        </authorList>
    </citation>
    <scope>NUCLEOTIDE SEQUENCE [LARGE SCALE GENOMIC DNA]</scope>
    <source>
        <strain evidence="3 4">F</strain>
    </source>
</reference>
<evidence type="ECO:0000313" key="3">
    <source>
        <dbReference type="EMBL" id="PMD33084.1"/>
    </source>
</evidence>
<dbReference type="PANTHER" id="PTHR35910:SF6">
    <property type="entry name" value="2EXR DOMAIN-CONTAINING PROTEIN"/>
    <property type="match status" value="1"/>
</dbReference>
<sequence length="302" mass="34660">MVARKSQPSRHSAHCPTIATNENMFTIFKKLPPELRNRVWSFAANNEPRTLDIWSDFLRCEIGGSVFFTQKYTTELARPKIPAILHTSRESRAEALKHYKLEFCTQMNLPSGIKVTFDARIYINYACDVLAPRGFWNIVSFADFTTRVSKRGLVYLALDTEGSFWAENLRDYCAHGNWKLNGVEELIIYDSGGEKFWKGMEYLDKFRKRYKGGPKLLVLEGLDGDESANVRDVETYLRKTFDKIEGKEEKIEDAGEGQESEQSTPAQRRKASYLKDSPVTEAEDLERPNITYRKLVAKSIDA</sequence>
<evidence type="ECO:0000256" key="1">
    <source>
        <dbReference type="SAM" id="MobiDB-lite"/>
    </source>
</evidence>
<dbReference type="Proteomes" id="UP000235786">
    <property type="component" value="Unassembled WGS sequence"/>
</dbReference>
<keyword evidence="4" id="KW-1185">Reference proteome</keyword>
<dbReference type="Pfam" id="PF20150">
    <property type="entry name" value="2EXR"/>
    <property type="match status" value="1"/>
</dbReference>
<organism evidence="3 4">
    <name type="scientific">Hyaloscypha variabilis (strain UAMH 11265 / GT02V1 / F)</name>
    <name type="common">Meliniomyces variabilis</name>
    <dbReference type="NCBI Taxonomy" id="1149755"/>
    <lineage>
        <taxon>Eukaryota</taxon>
        <taxon>Fungi</taxon>
        <taxon>Dikarya</taxon>
        <taxon>Ascomycota</taxon>
        <taxon>Pezizomycotina</taxon>
        <taxon>Leotiomycetes</taxon>
        <taxon>Helotiales</taxon>
        <taxon>Hyaloscyphaceae</taxon>
        <taxon>Hyaloscypha</taxon>
        <taxon>Hyaloscypha variabilis</taxon>
    </lineage>
</organism>
<name>A0A2J6R3I5_HYAVF</name>
<dbReference type="EMBL" id="KZ613957">
    <property type="protein sequence ID" value="PMD33084.1"/>
    <property type="molecule type" value="Genomic_DNA"/>
</dbReference>
<accession>A0A2J6R3I5</accession>
<dbReference type="AlphaFoldDB" id="A0A2J6R3I5"/>
<protein>
    <recommendedName>
        <fullName evidence="2">2EXR domain-containing protein</fullName>
    </recommendedName>
</protein>
<dbReference type="OrthoDB" id="3473305at2759"/>